<feature type="region of interest" description="Disordered" evidence="1">
    <location>
        <begin position="135"/>
        <end position="157"/>
    </location>
</feature>
<dbReference type="AlphaFoldDB" id="A0A2K8SCN2"/>
<dbReference type="RefSeq" id="WP_100916221.1">
    <property type="nucleotide sequence ID" value="NZ_CP025057.1"/>
</dbReference>
<reference evidence="3 4" key="1">
    <citation type="submission" date="2017-12" db="EMBL/GenBank/DDBJ databases">
        <title>Complete genome sequence of Spiroplasma floricola 23-6 (ATCC 29989).</title>
        <authorList>
            <person name="Tsai Y.-M."/>
            <person name="Wu P.-S."/>
            <person name="Lo W.-S."/>
            <person name="Kuo C.-H."/>
        </authorList>
    </citation>
    <scope>NUCLEOTIDE SEQUENCE [LARGE SCALE GENOMIC DNA]</scope>
    <source>
        <strain evidence="3 4">23-6</strain>
    </source>
</reference>
<name>A0A2K8SCN2_9MOLU</name>
<feature type="region of interest" description="Disordered" evidence="1">
    <location>
        <begin position="252"/>
        <end position="282"/>
    </location>
</feature>
<proteinExistence type="predicted"/>
<keyword evidence="2" id="KW-1133">Transmembrane helix</keyword>
<feature type="transmembrane region" description="Helical" evidence="2">
    <location>
        <begin position="76"/>
        <end position="98"/>
    </location>
</feature>
<protein>
    <submittedName>
        <fullName evidence="3">Uncharacterized protein</fullName>
    </submittedName>
</protein>
<accession>A0A2K8SCN2</accession>
<organism evidence="3 4">
    <name type="scientific">Spiroplasma floricola 23-6</name>
    <dbReference type="NCBI Taxonomy" id="1336749"/>
    <lineage>
        <taxon>Bacteria</taxon>
        <taxon>Bacillati</taxon>
        <taxon>Mycoplasmatota</taxon>
        <taxon>Mollicutes</taxon>
        <taxon>Entomoplasmatales</taxon>
        <taxon>Spiroplasmataceae</taxon>
        <taxon>Spiroplasma</taxon>
    </lineage>
</organism>
<feature type="compositionally biased region" description="Polar residues" evidence="1">
    <location>
        <begin position="252"/>
        <end position="264"/>
    </location>
</feature>
<feature type="transmembrane region" description="Helical" evidence="2">
    <location>
        <begin position="47"/>
        <end position="69"/>
    </location>
</feature>
<evidence type="ECO:0000256" key="1">
    <source>
        <dbReference type="SAM" id="MobiDB-lite"/>
    </source>
</evidence>
<dbReference type="EMBL" id="CP025057">
    <property type="protein sequence ID" value="AUB31231.1"/>
    <property type="molecule type" value="Genomic_DNA"/>
</dbReference>
<dbReference type="Proteomes" id="UP000231823">
    <property type="component" value="Chromosome"/>
</dbReference>
<evidence type="ECO:0000256" key="2">
    <source>
        <dbReference type="SAM" id="Phobius"/>
    </source>
</evidence>
<dbReference type="OrthoDB" id="389749at2"/>
<evidence type="ECO:0000313" key="3">
    <source>
        <dbReference type="EMBL" id="AUB31231.1"/>
    </source>
</evidence>
<keyword evidence="2" id="KW-0812">Transmembrane</keyword>
<keyword evidence="4" id="KW-1185">Reference proteome</keyword>
<sequence length="282" mass="31984">MKKIRIWRIIITSIVSISLIAIIPWITVHITDEKLSSVTFSLKNTYLINWVILASGVFYFIITLLSNVLRNNTAKIFSVFSTILSFIIILILSLYYYLIISYTMPLFCLLSIDSVLSIISVSIKPATAEQKVQTAVQSQQQVQDNSRENSPNINTTEAKDVSELKNKILSMKSGLNKSYEEAVNEIEMTGALNGLDMSELLNESQDEDQNKIIPFSIGEQKNNINSDFNRNKELVSSADENLIIQDPLANFSSDYEDTQPSNLLDKNYKYTSRRKDVDDNKN</sequence>
<gene>
    <name evidence="3" type="ORF">SFLOR_v1c01700</name>
</gene>
<keyword evidence="2" id="KW-0472">Membrane</keyword>
<feature type="transmembrane region" description="Helical" evidence="2">
    <location>
        <begin position="7"/>
        <end position="27"/>
    </location>
</feature>
<evidence type="ECO:0000313" key="4">
    <source>
        <dbReference type="Proteomes" id="UP000231823"/>
    </source>
</evidence>
<dbReference type="KEGG" id="sfz:SFLOR_v1c01700"/>
<feature type="compositionally biased region" description="Basic and acidic residues" evidence="1">
    <location>
        <begin position="273"/>
        <end position="282"/>
    </location>
</feature>